<dbReference type="InterPro" id="IPR050300">
    <property type="entry name" value="GDXG_lipolytic_enzyme"/>
</dbReference>
<evidence type="ECO:0000256" key="1">
    <source>
        <dbReference type="ARBA" id="ARBA00001024"/>
    </source>
</evidence>
<evidence type="ECO:0000313" key="7">
    <source>
        <dbReference type="EMBL" id="PWN92574.1"/>
    </source>
</evidence>
<dbReference type="STRING" id="215250.A0A316YUW1"/>
<dbReference type="Pfam" id="PF07859">
    <property type="entry name" value="Abhydrolase_3"/>
    <property type="match status" value="1"/>
</dbReference>
<dbReference type="InterPro" id="IPR013094">
    <property type="entry name" value="AB_hydrolase_3"/>
</dbReference>
<dbReference type="OrthoDB" id="408631at2759"/>
<keyword evidence="3 7" id="KW-0378">Hydrolase</keyword>
<dbReference type="EC" id="3.1.1.3" evidence="2"/>
<protein>
    <recommendedName>
        <fullName evidence="2">triacylglycerol lipase</fullName>
        <ecNumber evidence="2">3.1.1.3</ecNumber>
    </recommendedName>
</protein>
<gene>
    <name evidence="7" type="ORF">FA10DRAFT_266296</name>
</gene>
<dbReference type="Gene3D" id="3.40.50.1820">
    <property type="entry name" value="alpha/beta hydrolase"/>
    <property type="match status" value="1"/>
</dbReference>
<dbReference type="Pfam" id="PF03583">
    <property type="entry name" value="LIP"/>
    <property type="match status" value="1"/>
</dbReference>
<evidence type="ECO:0000259" key="6">
    <source>
        <dbReference type="Pfam" id="PF07859"/>
    </source>
</evidence>
<reference evidence="7 8" key="1">
    <citation type="journal article" date="2018" name="Mol. Biol. Evol.">
        <title>Broad Genomic Sampling Reveals a Smut Pathogenic Ancestry of the Fungal Clade Ustilaginomycotina.</title>
        <authorList>
            <person name="Kijpornyongpan T."/>
            <person name="Mondo S.J."/>
            <person name="Barry K."/>
            <person name="Sandor L."/>
            <person name="Lee J."/>
            <person name="Lipzen A."/>
            <person name="Pangilinan J."/>
            <person name="LaButti K."/>
            <person name="Hainaut M."/>
            <person name="Henrissat B."/>
            <person name="Grigoriev I.V."/>
            <person name="Spatafora J.W."/>
            <person name="Aime M.C."/>
        </authorList>
    </citation>
    <scope>NUCLEOTIDE SEQUENCE [LARGE SCALE GENOMIC DNA]</scope>
    <source>
        <strain evidence="7 8">MCA 4198</strain>
    </source>
</reference>
<dbReference type="SUPFAM" id="SSF53474">
    <property type="entry name" value="alpha/beta-Hydrolases"/>
    <property type="match status" value="1"/>
</dbReference>
<comment type="catalytic activity">
    <reaction evidence="1">
        <text>a triacylglycerol + H2O = a diacylglycerol + a fatty acid + H(+)</text>
        <dbReference type="Rhea" id="RHEA:12044"/>
        <dbReference type="ChEBI" id="CHEBI:15377"/>
        <dbReference type="ChEBI" id="CHEBI:15378"/>
        <dbReference type="ChEBI" id="CHEBI:17855"/>
        <dbReference type="ChEBI" id="CHEBI:18035"/>
        <dbReference type="ChEBI" id="CHEBI:28868"/>
        <dbReference type="EC" id="3.1.1.3"/>
    </reaction>
</comment>
<evidence type="ECO:0000313" key="8">
    <source>
        <dbReference type="Proteomes" id="UP000245768"/>
    </source>
</evidence>
<sequence>MAKTHTFTYKAAPDNAGGQVEIAVDVHLPDSAKAGDKLPCLVWIHGGGLFQSNKAQIPAHFLRAPDRHGIAIVSPDYRLAPQVRLPSILEDISDFANFLLDGTLNKKLVSQQAAELDLTKAGLSGASAGGFLANLLALGLCPNFSIEQASKAFRFVALEYPSSDLTTDQFTKPCRPFMGYLAEQDPDPLFREFADPQSKVSNGSDIPQSSHRNRFFMYAQQTGRYQNFIYGDNAADLIRQTTVPSTVQKSPKEHLLPVFVVHGAADSAVDVDQSRTLVNAYRTIGHTDVEYVELKDTDHLFDAFDATVELEPWWDFVTKRLTAK</sequence>
<dbReference type="RefSeq" id="XP_025379772.1">
    <property type="nucleotide sequence ID" value="XM_025521434.1"/>
</dbReference>
<organism evidence="7 8">
    <name type="scientific">Acaromyces ingoldii</name>
    <dbReference type="NCBI Taxonomy" id="215250"/>
    <lineage>
        <taxon>Eukaryota</taxon>
        <taxon>Fungi</taxon>
        <taxon>Dikarya</taxon>
        <taxon>Basidiomycota</taxon>
        <taxon>Ustilaginomycotina</taxon>
        <taxon>Exobasidiomycetes</taxon>
        <taxon>Exobasidiales</taxon>
        <taxon>Cryptobasidiaceae</taxon>
        <taxon>Acaromyces</taxon>
    </lineage>
</organism>
<name>A0A316YUW1_9BASI</name>
<proteinExistence type="predicted"/>
<dbReference type="PANTHER" id="PTHR48081:SF3">
    <property type="entry name" value="ALPHA_BETA HYDROLASE FOLD-3 DOMAIN-CONTAINING PROTEIN"/>
    <property type="match status" value="1"/>
</dbReference>
<dbReference type="InterPro" id="IPR029058">
    <property type="entry name" value="AB_hydrolase_fold"/>
</dbReference>
<keyword evidence="8" id="KW-1185">Reference proteome</keyword>
<keyword evidence="4" id="KW-0442">Lipid degradation</keyword>
<evidence type="ECO:0000256" key="5">
    <source>
        <dbReference type="ARBA" id="ARBA00023098"/>
    </source>
</evidence>
<dbReference type="GeneID" id="37043350"/>
<dbReference type="EMBL" id="KZ819635">
    <property type="protein sequence ID" value="PWN92574.1"/>
    <property type="molecule type" value="Genomic_DNA"/>
</dbReference>
<keyword evidence="5" id="KW-0443">Lipid metabolism</keyword>
<dbReference type="Proteomes" id="UP000245768">
    <property type="component" value="Unassembled WGS sequence"/>
</dbReference>
<evidence type="ECO:0000256" key="3">
    <source>
        <dbReference type="ARBA" id="ARBA00022801"/>
    </source>
</evidence>
<dbReference type="InterPro" id="IPR005152">
    <property type="entry name" value="Lipase_secreted"/>
</dbReference>
<evidence type="ECO:0000256" key="2">
    <source>
        <dbReference type="ARBA" id="ARBA00013279"/>
    </source>
</evidence>
<dbReference type="InParanoid" id="A0A316YUW1"/>
<feature type="domain" description="Alpha/beta hydrolase fold-3" evidence="6">
    <location>
        <begin position="41"/>
        <end position="169"/>
    </location>
</feature>
<dbReference type="GO" id="GO:0004806">
    <property type="term" value="F:triacylglycerol lipase activity"/>
    <property type="evidence" value="ECO:0007669"/>
    <property type="project" value="UniProtKB-EC"/>
</dbReference>
<dbReference type="PANTHER" id="PTHR48081">
    <property type="entry name" value="AB HYDROLASE SUPERFAMILY PROTEIN C4A8.06C"/>
    <property type="match status" value="1"/>
</dbReference>
<dbReference type="GO" id="GO:0016042">
    <property type="term" value="P:lipid catabolic process"/>
    <property type="evidence" value="ECO:0007669"/>
    <property type="project" value="UniProtKB-KW"/>
</dbReference>
<dbReference type="AlphaFoldDB" id="A0A316YUW1"/>
<evidence type="ECO:0000256" key="4">
    <source>
        <dbReference type="ARBA" id="ARBA00022963"/>
    </source>
</evidence>
<accession>A0A316YUW1</accession>